<reference evidence="2 3" key="1">
    <citation type="submission" date="2019-11" db="EMBL/GenBank/DDBJ databases">
        <title>Genome sequence of Deinococcus xianganensis Y35, AI-2 producing algicidal bacterium, isolated from lake water.</title>
        <authorList>
            <person name="Li Y."/>
        </authorList>
    </citation>
    <scope>NUCLEOTIDE SEQUENCE [LARGE SCALE GENOMIC DNA]</scope>
    <source>
        <strain evidence="2 3">Y35</strain>
    </source>
</reference>
<evidence type="ECO:0000313" key="2">
    <source>
        <dbReference type="EMBL" id="MXV21977.1"/>
    </source>
</evidence>
<evidence type="ECO:0000313" key="3">
    <source>
        <dbReference type="Proteomes" id="UP000430519"/>
    </source>
</evidence>
<protein>
    <submittedName>
        <fullName evidence="2">Uncharacterized protein</fullName>
    </submittedName>
</protein>
<dbReference type="EMBL" id="WVHK01000160">
    <property type="protein sequence ID" value="MXV21977.1"/>
    <property type="molecule type" value="Genomic_DNA"/>
</dbReference>
<dbReference type="Proteomes" id="UP000430519">
    <property type="component" value="Unassembled WGS sequence"/>
</dbReference>
<name>A0A6I4YSM5_9DEIO</name>
<dbReference type="AlphaFoldDB" id="A0A6I4YSM5"/>
<gene>
    <name evidence="2" type="ORF">GLX28_20360</name>
</gene>
<dbReference type="RefSeq" id="WP_160982579.1">
    <property type="nucleotide sequence ID" value="NZ_WVHK01000160.1"/>
</dbReference>
<keyword evidence="1" id="KW-0472">Membrane</keyword>
<proteinExistence type="predicted"/>
<organism evidence="2 3">
    <name type="scientific">Deinococcus xianganensis</name>
    <dbReference type="NCBI Taxonomy" id="1507289"/>
    <lineage>
        <taxon>Bacteria</taxon>
        <taxon>Thermotogati</taxon>
        <taxon>Deinococcota</taxon>
        <taxon>Deinococci</taxon>
        <taxon>Deinococcales</taxon>
        <taxon>Deinococcaceae</taxon>
        <taxon>Deinococcus</taxon>
    </lineage>
</organism>
<keyword evidence="3" id="KW-1185">Reference proteome</keyword>
<accession>A0A6I4YSM5</accession>
<evidence type="ECO:0000256" key="1">
    <source>
        <dbReference type="SAM" id="Phobius"/>
    </source>
</evidence>
<comment type="caution">
    <text evidence="2">The sequence shown here is derived from an EMBL/GenBank/DDBJ whole genome shotgun (WGS) entry which is preliminary data.</text>
</comment>
<sequence length="58" mass="5926">MGVALPPVKAWRHAALAGVGFMLLALGSPAAWLLGGFAGMGAVMLWQAYQIKTGEGGK</sequence>
<keyword evidence="1" id="KW-1133">Transmembrane helix</keyword>
<keyword evidence="1" id="KW-0812">Transmembrane</keyword>
<feature type="transmembrane region" description="Helical" evidence="1">
    <location>
        <begin position="20"/>
        <end position="46"/>
    </location>
</feature>